<sequence length="133" mass="14736">MGRRLLSRCCCFLPGRRFVLEHAVDLDPVDEQQTTLQAGAWLALFDAFLVEKRINPQIADTKRQQHLFLGIDGVHVEANQAFSFAPSDLAIEASVFHRIGRTVQSCNIAGHERLSAANLYFTHTVEVANAGGM</sequence>
<proteinExistence type="predicted"/>
<organism evidence="1 2">
    <name type="scientific">Pseudomonas chlororaphis</name>
    <dbReference type="NCBI Taxonomy" id="587753"/>
    <lineage>
        <taxon>Bacteria</taxon>
        <taxon>Pseudomonadati</taxon>
        <taxon>Pseudomonadota</taxon>
        <taxon>Gammaproteobacteria</taxon>
        <taxon>Pseudomonadales</taxon>
        <taxon>Pseudomonadaceae</taxon>
        <taxon>Pseudomonas</taxon>
    </lineage>
</organism>
<dbReference type="Proteomes" id="UP000035212">
    <property type="component" value="Chromosome"/>
</dbReference>
<dbReference type="EMBL" id="CP011020">
    <property type="protein sequence ID" value="AKK01063.1"/>
    <property type="molecule type" value="Genomic_DNA"/>
</dbReference>
<gene>
    <name evidence="1" type="ORF">VM99_24475</name>
</gene>
<reference evidence="2" key="2">
    <citation type="submission" date="2015-03" db="EMBL/GenBank/DDBJ databases">
        <authorList>
            <person name="Deng P."/>
            <person name="Lu S."/>
        </authorList>
    </citation>
    <scope>NUCLEOTIDE SEQUENCE [LARGE SCALE GENOMIC DNA]</scope>
    <source>
        <strain evidence="2">UFB2</strain>
    </source>
</reference>
<reference evidence="1 2" key="1">
    <citation type="journal article" date="2015" name="Stand. Genomic Sci.">
        <title>Complete genome of Pseudomonas chlororaphis strain UFB2, a soil bacterium with antibacterial activity against bacterial canker pathogen of tomato.</title>
        <authorList>
            <person name="Deng P."/>
            <person name="Wang X."/>
            <person name="Baird S.M."/>
            <person name="Lu S.E."/>
        </authorList>
    </citation>
    <scope>NUCLEOTIDE SEQUENCE [LARGE SCALE GENOMIC DNA]</scope>
    <source>
        <strain evidence="1 2">UFB2</strain>
    </source>
</reference>
<dbReference type="AlphaFoldDB" id="A0A0G3GNB3"/>
<name>A0A0G3GNB3_9PSED</name>
<evidence type="ECO:0000313" key="2">
    <source>
        <dbReference type="Proteomes" id="UP000035212"/>
    </source>
</evidence>
<evidence type="ECO:0000313" key="1">
    <source>
        <dbReference type="EMBL" id="AKK01063.1"/>
    </source>
</evidence>
<protein>
    <submittedName>
        <fullName evidence="1">Uncharacterized protein</fullName>
    </submittedName>
</protein>
<accession>A0A0G3GNB3</accession>